<comment type="caution">
    <text evidence="2">The sequence shown here is derived from an EMBL/GenBank/DDBJ whole genome shotgun (WGS) entry which is preliminary data.</text>
</comment>
<keyword evidence="3" id="KW-1185">Reference proteome</keyword>
<evidence type="ECO:0000313" key="3">
    <source>
        <dbReference type="Proteomes" id="UP000256708"/>
    </source>
</evidence>
<keyword evidence="1" id="KW-0732">Signal</keyword>
<protein>
    <recommendedName>
        <fullName evidence="4">Lipoprotein</fullName>
    </recommendedName>
</protein>
<dbReference type="RefSeq" id="WP_115565491.1">
    <property type="nucleotide sequence ID" value="NZ_QRGR01000010.1"/>
</dbReference>
<dbReference type="EMBL" id="QRGR01000010">
    <property type="protein sequence ID" value="RDV15076.1"/>
    <property type="molecule type" value="Genomic_DNA"/>
</dbReference>
<dbReference type="AlphaFoldDB" id="A0A3D8LCQ3"/>
<evidence type="ECO:0008006" key="4">
    <source>
        <dbReference type="Google" id="ProtNLM"/>
    </source>
</evidence>
<evidence type="ECO:0000313" key="2">
    <source>
        <dbReference type="EMBL" id="RDV15076.1"/>
    </source>
</evidence>
<dbReference type="OrthoDB" id="851909at2"/>
<reference evidence="3" key="1">
    <citation type="submission" date="2018-08" db="EMBL/GenBank/DDBJ databases">
        <authorList>
            <person name="Liu Z.-W."/>
            <person name="Du Z.-J."/>
        </authorList>
    </citation>
    <scope>NUCLEOTIDE SEQUENCE [LARGE SCALE GENOMIC DNA]</scope>
    <source>
        <strain evidence="3">H4X</strain>
    </source>
</reference>
<accession>A0A3D8LCQ3</accession>
<feature type="chain" id="PRO_5017630992" description="Lipoprotein" evidence="1">
    <location>
        <begin position="21"/>
        <end position="185"/>
    </location>
</feature>
<proteinExistence type="predicted"/>
<gene>
    <name evidence="2" type="ORF">DXT99_10395</name>
</gene>
<sequence length="185" mass="19220">MKNIFSKYSAFILPVLGCLALVGCSKDEIPDPVSSTSSGISAVVNGVNWEASSGNYKLGSRTITNGADAFVGTGDTLTIIGVQVQDGDTTAIMLSVKLSADRVGSYRLRGGTSGDGTAYFLDGVSEAALQETKEKYSGGITNGELQITQYDAANYSVSGNFGFSMSATGETTYTVIAGEIENVTF</sequence>
<organism evidence="2 3">
    <name type="scientific">Pontibacter diazotrophicus</name>
    <dbReference type="NCBI Taxonomy" id="1400979"/>
    <lineage>
        <taxon>Bacteria</taxon>
        <taxon>Pseudomonadati</taxon>
        <taxon>Bacteroidota</taxon>
        <taxon>Cytophagia</taxon>
        <taxon>Cytophagales</taxon>
        <taxon>Hymenobacteraceae</taxon>
        <taxon>Pontibacter</taxon>
    </lineage>
</organism>
<evidence type="ECO:0000256" key="1">
    <source>
        <dbReference type="SAM" id="SignalP"/>
    </source>
</evidence>
<name>A0A3D8LCQ3_9BACT</name>
<feature type="signal peptide" evidence="1">
    <location>
        <begin position="1"/>
        <end position="20"/>
    </location>
</feature>
<dbReference type="PROSITE" id="PS51257">
    <property type="entry name" value="PROKAR_LIPOPROTEIN"/>
    <property type="match status" value="1"/>
</dbReference>
<dbReference type="Proteomes" id="UP000256708">
    <property type="component" value="Unassembled WGS sequence"/>
</dbReference>